<dbReference type="InterPro" id="IPR000595">
    <property type="entry name" value="cNMP-bd_dom"/>
</dbReference>
<name>A0A0F9W9R5_9ZZZZ</name>
<dbReference type="SUPFAM" id="SSF51206">
    <property type="entry name" value="cAMP-binding domain-like"/>
    <property type="match status" value="1"/>
</dbReference>
<dbReference type="PROSITE" id="PS50042">
    <property type="entry name" value="CNMP_BINDING_3"/>
    <property type="match status" value="1"/>
</dbReference>
<comment type="caution">
    <text evidence="2">The sequence shown here is derived from an EMBL/GenBank/DDBJ whole genome shotgun (WGS) entry which is preliminary data.</text>
</comment>
<dbReference type="InterPro" id="IPR018490">
    <property type="entry name" value="cNMP-bd_dom_sf"/>
</dbReference>
<feature type="non-terminal residue" evidence="2">
    <location>
        <position position="1"/>
    </location>
</feature>
<sequence length="43" mass="4564">KLSAQTCAKQPETENRADGDVIFKQGVATDRLFVVVKGAVCAV</sequence>
<organism evidence="2">
    <name type="scientific">marine sediment metagenome</name>
    <dbReference type="NCBI Taxonomy" id="412755"/>
    <lineage>
        <taxon>unclassified sequences</taxon>
        <taxon>metagenomes</taxon>
        <taxon>ecological metagenomes</taxon>
    </lineage>
</organism>
<feature type="domain" description="Cyclic nucleotide-binding" evidence="1">
    <location>
        <begin position="18"/>
        <end position="43"/>
    </location>
</feature>
<dbReference type="EMBL" id="LAZR01000201">
    <property type="protein sequence ID" value="KKN82436.1"/>
    <property type="molecule type" value="Genomic_DNA"/>
</dbReference>
<gene>
    <name evidence="2" type="ORF">LCGC14_0309850</name>
</gene>
<evidence type="ECO:0000313" key="2">
    <source>
        <dbReference type="EMBL" id="KKN82436.1"/>
    </source>
</evidence>
<dbReference type="AlphaFoldDB" id="A0A0F9W9R5"/>
<reference evidence="2" key="1">
    <citation type="journal article" date="2015" name="Nature">
        <title>Complex archaea that bridge the gap between prokaryotes and eukaryotes.</title>
        <authorList>
            <person name="Spang A."/>
            <person name="Saw J.H."/>
            <person name="Jorgensen S.L."/>
            <person name="Zaremba-Niedzwiedzka K."/>
            <person name="Martijn J."/>
            <person name="Lind A.E."/>
            <person name="van Eijk R."/>
            <person name="Schleper C."/>
            <person name="Guy L."/>
            <person name="Ettema T.J."/>
        </authorList>
    </citation>
    <scope>NUCLEOTIDE SEQUENCE</scope>
</reference>
<accession>A0A0F9W9R5</accession>
<evidence type="ECO:0000259" key="1">
    <source>
        <dbReference type="PROSITE" id="PS50042"/>
    </source>
</evidence>
<proteinExistence type="predicted"/>
<protein>
    <recommendedName>
        <fullName evidence="1">Cyclic nucleotide-binding domain-containing protein</fullName>
    </recommendedName>
</protein>